<dbReference type="OrthoDB" id="5137249at2"/>
<name>A0A242A6E7_9ENTE</name>
<dbReference type="InterPro" id="IPR038766">
    <property type="entry name" value="Membrane_comp_ABC_pdt"/>
</dbReference>
<reference evidence="8 9" key="1">
    <citation type="submission" date="2017-05" db="EMBL/GenBank/DDBJ databases">
        <title>The Genome Sequence of Enterococcus sp. 8G7_MSG3316.</title>
        <authorList>
            <consortium name="The Broad Institute Genomics Platform"/>
            <consortium name="The Broad Institute Genomic Center for Infectious Diseases"/>
            <person name="Earl A."/>
            <person name="Manson A."/>
            <person name="Schwartman J."/>
            <person name="Gilmore M."/>
            <person name="Abouelleil A."/>
            <person name="Cao P."/>
            <person name="Chapman S."/>
            <person name="Cusick C."/>
            <person name="Shea T."/>
            <person name="Young S."/>
            <person name="Neafsey D."/>
            <person name="Nusbaum C."/>
            <person name="Birren B."/>
        </authorList>
    </citation>
    <scope>NUCLEOTIDE SEQUENCE [LARGE SCALE GENOMIC DNA]</scope>
    <source>
        <strain evidence="8 9">8G7_MSG3316</strain>
    </source>
</reference>
<accession>A0A242A6E7</accession>
<keyword evidence="2" id="KW-1003">Cell membrane</keyword>
<feature type="transmembrane region" description="Helical" evidence="6">
    <location>
        <begin position="20"/>
        <end position="40"/>
    </location>
</feature>
<sequence>MKYLLIKLFRDLKRNWTQFFSVFFMAFLSVLVFVGLQGVWGGLDKTLQSFISEQGLADAWLYSTGFTEADVVEIKGVAGVTDVSEMYSIDVQDTTDGGKEKNIAIRSFEADAHTSPYLVEGEMLHSESGFIWLNQAYGEANQLGVNDVIQVTLSENEVDLTIAGFILSSDRIYFTGTQEFIAPNALQYGYGLVSTETIEHQLGYKGLPNVLEIQGVSHSLRIESEKILGERHIAYYDHDTLNEVSEAFDRVDQIRNLSFMFSFIFILLAILAMYTTIKRLIDTQSKEIAVLQALGFSNRQVGAHYASYGFLIGGFGVLCGICISPLLSNFVLDTQKAMLAMPNWRVSYNYLSLLVCLLVLLICTLAAFLASRKAHSGLPADFLKGGNEKRIRKTVLEKSEKIWEKVSYESRWGIRDASMNKTRILMGIIGVAGGMMLIMAGLGMPESIQTLVDKAYQEDFTYDYRLNTNQMDLLEESFEGQAVQILPARYSPDDGHNRLLMIIDEGDFIHMQTHEGEQINHGGIYLTEGFATRANLEKGNMIDVYPAFHDQAFSFEIKGIITSETNQGAYLLSETWEEAGGVFTPHTLLVDDQVTLSDIESTEMVTSSIAISDQKQNAYDFVASLDGIFSMIIAFAVVLVIVVLYNLGTLNFVERTRDYTTLSVLGFSKKELRRITMIENVVTTSIGWLIGIPAGAWFLGQYVQTFSTIQIDYTPYLSVRNVAIASIIVWVCSLSTTFFVSQRIKKLNFVESLKNID</sequence>
<keyword evidence="5 6" id="KW-0472">Membrane</keyword>
<evidence type="ECO:0000256" key="3">
    <source>
        <dbReference type="ARBA" id="ARBA00022692"/>
    </source>
</evidence>
<dbReference type="RefSeq" id="WP_086274419.1">
    <property type="nucleotide sequence ID" value="NZ_NGKU01000001.1"/>
</dbReference>
<evidence type="ECO:0000256" key="4">
    <source>
        <dbReference type="ARBA" id="ARBA00022989"/>
    </source>
</evidence>
<evidence type="ECO:0000256" key="5">
    <source>
        <dbReference type="ARBA" id="ARBA00023136"/>
    </source>
</evidence>
<dbReference type="EMBL" id="NGKU01000001">
    <property type="protein sequence ID" value="OTN76470.1"/>
    <property type="molecule type" value="Genomic_DNA"/>
</dbReference>
<dbReference type="AlphaFoldDB" id="A0A242A6E7"/>
<keyword evidence="9" id="KW-1185">Reference proteome</keyword>
<evidence type="ECO:0000256" key="2">
    <source>
        <dbReference type="ARBA" id="ARBA00022475"/>
    </source>
</evidence>
<feature type="domain" description="ABC3 transporter permease C-terminal" evidence="7">
    <location>
        <begin position="631"/>
        <end position="748"/>
    </location>
</feature>
<feature type="transmembrane region" description="Helical" evidence="6">
    <location>
        <begin position="305"/>
        <end position="327"/>
    </location>
</feature>
<dbReference type="GO" id="GO:0005886">
    <property type="term" value="C:plasma membrane"/>
    <property type="evidence" value="ECO:0007669"/>
    <property type="project" value="UniProtKB-SubCell"/>
</dbReference>
<feature type="transmembrane region" description="Helical" evidence="6">
    <location>
        <begin position="627"/>
        <end position="647"/>
    </location>
</feature>
<feature type="transmembrane region" description="Helical" evidence="6">
    <location>
        <begin position="257"/>
        <end position="277"/>
    </location>
</feature>
<comment type="subcellular location">
    <subcellularLocation>
        <location evidence="1">Cell membrane</location>
        <topology evidence="1">Multi-pass membrane protein</topology>
    </subcellularLocation>
</comment>
<organism evidence="8 9">
    <name type="scientific">Candidatus Enterococcus testudinis</name>
    <dbReference type="NCBI Taxonomy" id="1834191"/>
    <lineage>
        <taxon>Bacteria</taxon>
        <taxon>Bacillati</taxon>
        <taxon>Bacillota</taxon>
        <taxon>Bacilli</taxon>
        <taxon>Lactobacillales</taxon>
        <taxon>Enterococcaceae</taxon>
        <taxon>Enterococcus</taxon>
    </lineage>
</organism>
<keyword evidence="4 6" id="KW-1133">Transmembrane helix</keyword>
<feature type="transmembrane region" description="Helical" evidence="6">
    <location>
        <begin position="424"/>
        <end position="444"/>
    </location>
</feature>
<evidence type="ECO:0000256" key="6">
    <source>
        <dbReference type="SAM" id="Phobius"/>
    </source>
</evidence>
<feature type="transmembrane region" description="Helical" evidence="6">
    <location>
        <begin position="347"/>
        <end position="370"/>
    </location>
</feature>
<dbReference type="Pfam" id="PF02687">
    <property type="entry name" value="FtsX"/>
    <property type="match status" value="2"/>
</dbReference>
<keyword evidence="3 6" id="KW-0812">Transmembrane</keyword>
<proteinExistence type="predicted"/>
<dbReference type="PANTHER" id="PTHR30287">
    <property type="entry name" value="MEMBRANE COMPONENT OF PREDICTED ABC SUPERFAMILY METABOLITE UPTAKE TRANSPORTER"/>
    <property type="match status" value="1"/>
</dbReference>
<evidence type="ECO:0000313" key="8">
    <source>
        <dbReference type="EMBL" id="OTN76470.1"/>
    </source>
</evidence>
<evidence type="ECO:0000256" key="1">
    <source>
        <dbReference type="ARBA" id="ARBA00004651"/>
    </source>
</evidence>
<feature type="transmembrane region" description="Helical" evidence="6">
    <location>
        <begin position="677"/>
        <end position="699"/>
    </location>
</feature>
<dbReference type="Proteomes" id="UP000195043">
    <property type="component" value="Unassembled WGS sequence"/>
</dbReference>
<gene>
    <name evidence="8" type="ORF">A5886_001547</name>
</gene>
<dbReference type="InterPro" id="IPR003838">
    <property type="entry name" value="ABC3_permease_C"/>
</dbReference>
<dbReference type="STRING" id="1834191.A5886_001547"/>
<comment type="caution">
    <text evidence="8">The sequence shown here is derived from an EMBL/GenBank/DDBJ whole genome shotgun (WGS) entry which is preliminary data.</text>
</comment>
<feature type="domain" description="ABC3 transporter permease C-terminal" evidence="7">
    <location>
        <begin position="259"/>
        <end position="373"/>
    </location>
</feature>
<protein>
    <recommendedName>
        <fullName evidence="7">ABC3 transporter permease C-terminal domain-containing protein</fullName>
    </recommendedName>
</protein>
<evidence type="ECO:0000313" key="9">
    <source>
        <dbReference type="Proteomes" id="UP000195043"/>
    </source>
</evidence>
<evidence type="ECO:0000259" key="7">
    <source>
        <dbReference type="Pfam" id="PF02687"/>
    </source>
</evidence>
<dbReference type="PANTHER" id="PTHR30287:SF1">
    <property type="entry name" value="INNER MEMBRANE PROTEIN"/>
    <property type="match status" value="1"/>
</dbReference>
<feature type="transmembrane region" description="Helical" evidence="6">
    <location>
        <begin position="719"/>
        <end position="740"/>
    </location>
</feature>